<keyword evidence="3" id="KW-1185">Reference proteome</keyword>
<sequence>MPPGPVFNAVCVASALSNVLSNALRIRANQLASQTASRATTTPRKHKRDVSEAVPEDAIQRHGHLPGDMLKVVQMAVEDAMSSVPPRTSNVVQEVENNHSSLNQTGTTLLVRR</sequence>
<dbReference type="Proteomes" id="UP000807025">
    <property type="component" value="Unassembled WGS sequence"/>
</dbReference>
<proteinExistence type="predicted"/>
<reference evidence="2" key="1">
    <citation type="submission" date="2020-11" db="EMBL/GenBank/DDBJ databases">
        <authorList>
            <consortium name="DOE Joint Genome Institute"/>
            <person name="Ahrendt S."/>
            <person name="Riley R."/>
            <person name="Andreopoulos W."/>
            <person name="Labutti K."/>
            <person name="Pangilinan J."/>
            <person name="Ruiz-Duenas F.J."/>
            <person name="Barrasa J.M."/>
            <person name="Sanchez-Garcia M."/>
            <person name="Camarero S."/>
            <person name="Miyauchi S."/>
            <person name="Serrano A."/>
            <person name="Linde D."/>
            <person name="Babiker R."/>
            <person name="Drula E."/>
            <person name="Ayuso-Fernandez I."/>
            <person name="Pacheco R."/>
            <person name="Padilla G."/>
            <person name="Ferreira P."/>
            <person name="Barriuso J."/>
            <person name="Kellner H."/>
            <person name="Castanera R."/>
            <person name="Alfaro M."/>
            <person name="Ramirez L."/>
            <person name="Pisabarro A.G."/>
            <person name="Kuo A."/>
            <person name="Tritt A."/>
            <person name="Lipzen A."/>
            <person name="He G."/>
            <person name="Yan M."/>
            <person name="Ng V."/>
            <person name="Cullen D."/>
            <person name="Martin F."/>
            <person name="Rosso M.-N."/>
            <person name="Henrissat B."/>
            <person name="Hibbett D."/>
            <person name="Martinez A.T."/>
            <person name="Grigoriev I.V."/>
        </authorList>
    </citation>
    <scope>NUCLEOTIDE SEQUENCE</scope>
    <source>
        <strain evidence="2">ATCC 90797</strain>
    </source>
</reference>
<feature type="region of interest" description="Disordered" evidence="1">
    <location>
        <begin position="32"/>
        <end position="54"/>
    </location>
</feature>
<name>A0A9P6DEK8_PLEER</name>
<evidence type="ECO:0000313" key="2">
    <source>
        <dbReference type="EMBL" id="KAF9502057.1"/>
    </source>
</evidence>
<accession>A0A9P6DEK8</accession>
<comment type="caution">
    <text evidence="2">The sequence shown here is derived from an EMBL/GenBank/DDBJ whole genome shotgun (WGS) entry which is preliminary data.</text>
</comment>
<dbReference type="AlphaFoldDB" id="A0A9P6DEK8"/>
<evidence type="ECO:0000256" key="1">
    <source>
        <dbReference type="SAM" id="MobiDB-lite"/>
    </source>
</evidence>
<organism evidence="2 3">
    <name type="scientific">Pleurotus eryngii</name>
    <name type="common">Boletus of the steppes</name>
    <dbReference type="NCBI Taxonomy" id="5323"/>
    <lineage>
        <taxon>Eukaryota</taxon>
        <taxon>Fungi</taxon>
        <taxon>Dikarya</taxon>
        <taxon>Basidiomycota</taxon>
        <taxon>Agaricomycotina</taxon>
        <taxon>Agaricomycetes</taxon>
        <taxon>Agaricomycetidae</taxon>
        <taxon>Agaricales</taxon>
        <taxon>Pleurotineae</taxon>
        <taxon>Pleurotaceae</taxon>
        <taxon>Pleurotus</taxon>
    </lineage>
</organism>
<feature type="compositionally biased region" description="Polar residues" evidence="1">
    <location>
        <begin position="32"/>
        <end position="42"/>
    </location>
</feature>
<gene>
    <name evidence="2" type="ORF">BDN71DRAFT_1242</name>
</gene>
<dbReference type="EMBL" id="MU154521">
    <property type="protein sequence ID" value="KAF9502057.1"/>
    <property type="molecule type" value="Genomic_DNA"/>
</dbReference>
<protein>
    <submittedName>
        <fullName evidence="2">Uncharacterized protein</fullName>
    </submittedName>
</protein>
<evidence type="ECO:0000313" key="3">
    <source>
        <dbReference type="Proteomes" id="UP000807025"/>
    </source>
</evidence>